<dbReference type="PANTHER" id="PTHR15162:SF7">
    <property type="entry name" value="SUCCINYLGLUTAMATE DESUCCINYLASE"/>
    <property type="match status" value="1"/>
</dbReference>
<keyword evidence="1 5" id="KW-0056">Arginine metabolism</keyword>
<dbReference type="RefSeq" id="WP_013196745.1">
    <property type="nucleotide sequence ID" value="NC_014259.1"/>
</dbReference>
<evidence type="ECO:0000256" key="2">
    <source>
        <dbReference type="ARBA" id="ARBA00022723"/>
    </source>
</evidence>
<accession>A0AAN0UBQ4</accession>
<dbReference type="AlphaFoldDB" id="A0AAN0UBQ4"/>
<gene>
    <name evidence="5" type="primary">astE</name>
    <name evidence="9" type="ordered locus">AOLE_01820</name>
</gene>
<dbReference type="GeneID" id="9380764"/>
<proteinExistence type="inferred from homology"/>
<keyword evidence="3 5" id="KW-0378">Hydrolase</keyword>
<dbReference type="SUPFAM" id="SSF53187">
    <property type="entry name" value="Zn-dependent exopeptidases"/>
    <property type="match status" value="1"/>
</dbReference>
<dbReference type="NCBIfam" id="TIGR03242">
    <property type="entry name" value="arg_catab_astE"/>
    <property type="match status" value="1"/>
</dbReference>
<protein>
    <recommendedName>
        <fullName evidence="5 6">Succinylglutamate desuccinylase</fullName>
        <ecNumber evidence="5 6">3.5.1.96</ecNumber>
    </recommendedName>
</protein>
<keyword evidence="4 5" id="KW-0862">Zinc</keyword>
<dbReference type="Pfam" id="PF24827">
    <property type="entry name" value="AstE_AspA_cat"/>
    <property type="match status" value="1"/>
</dbReference>
<feature type="active site" evidence="5">
    <location>
        <position position="211"/>
    </location>
</feature>
<dbReference type="PANTHER" id="PTHR15162">
    <property type="entry name" value="ASPARTOACYLASE"/>
    <property type="match status" value="1"/>
</dbReference>
<comment type="function">
    <text evidence="5">Transforms N(2)-succinylglutamate into succinate and glutamate.</text>
</comment>
<evidence type="ECO:0000313" key="9">
    <source>
        <dbReference type="EMBL" id="ADI89267.1"/>
    </source>
</evidence>
<dbReference type="CDD" id="cd03855">
    <property type="entry name" value="M14_ASTE"/>
    <property type="match status" value="1"/>
</dbReference>
<dbReference type="Pfam" id="PF04952">
    <property type="entry name" value="AstE_AspA_hybrid"/>
    <property type="match status" value="1"/>
</dbReference>
<dbReference type="Gene3D" id="3.40.630.10">
    <property type="entry name" value="Zn peptidases"/>
    <property type="match status" value="1"/>
</dbReference>
<name>A0AAN0UBQ4_ACISD</name>
<evidence type="ECO:0000259" key="7">
    <source>
        <dbReference type="Pfam" id="PF04952"/>
    </source>
</evidence>
<evidence type="ECO:0000256" key="1">
    <source>
        <dbReference type="ARBA" id="ARBA00022503"/>
    </source>
</evidence>
<feature type="binding site" evidence="5">
    <location>
        <position position="56"/>
    </location>
    <ligand>
        <name>Zn(2+)</name>
        <dbReference type="ChEBI" id="CHEBI:29105"/>
    </ligand>
</feature>
<dbReference type="InterPro" id="IPR016681">
    <property type="entry name" value="SuccinylGlu_desuccinylase"/>
</dbReference>
<comment type="catalytic activity">
    <reaction evidence="5">
        <text>N-succinyl-L-glutamate + H2O = L-glutamate + succinate</text>
        <dbReference type="Rhea" id="RHEA:15169"/>
        <dbReference type="ChEBI" id="CHEBI:15377"/>
        <dbReference type="ChEBI" id="CHEBI:29985"/>
        <dbReference type="ChEBI" id="CHEBI:30031"/>
        <dbReference type="ChEBI" id="CHEBI:58763"/>
        <dbReference type="EC" id="3.5.1.96"/>
    </reaction>
</comment>
<dbReference type="InterPro" id="IPR050178">
    <property type="entry name" value="AspA/AstE_fam"/>
</dbReference>
<organism evidence="9 10">
    <name type="scientific">Acinetobacter oleivorans (strain JCM 16667 / KCTC 23045 / DR1)</name>
    <dbReference type="NCBI Taxonomy" id="436717"/>
    <lineage>
        <taxon>Bacteria</taxon>
        <taxon>Pseudomonadati</taxon>
        <taxon>Pseudomonadota</taxon>
        <taxon>Gammaproteobacteria</taxon>
        <taxon>Moraxellales</taxon>
        <taxon>Moraxellaceae</taxon>
        <taxon>Acinetobacter</taxon>
    </lineage>
</organism>
<dbReference type="GO" id="GO:0019544">
    <property type="term" value="P:L-arginine catabolic process to L-glutamate"/>
    <property type="evidence" value="ECO:0007669"/>
    <property type="project" value="UniProtKB-UniRule"/>
</dbReference>
<evidence type="ECO:0000313" key="10">
    <source>
        <dbReference type="Proteomes" id="UP000000392"/>
    </source>
</evidence>
<dbReference type="GO" id="GO:0019545">
    <property type="term" value="P:L-arginine catabolic process to succinate"/>
    <property type="evidence" value="ECO:0007669"/>
    <property type="project" value="UniProtKB-UniRule"/>
</dbReference>
<evidence type="ECO:0000256" key="3">
    <source>
        <dbReference type="ARBA" id="ARBA00022801"/>
    </source>
</evidence>
<evidence type="ECO:0000259" key="8">
    <source>
        <dbReference type="Pfam" id="PF24827"/>
    </source>
</evidence>
<feature type="binding site" evidence="5">
    <location>
        <position position="148"/>
    </location>
    <ligand>
        <name>Zn(2+)</name>
        <dbReference type="ChEBI" id="CHEBI:29105"/>
    </ligand>
</feature>
<dbReference type="PIRSF" id="PIRSF017020">
    <property type="entry name" value="AstE"/>
    <property type="match status" value="1"/>
</dbReference>
<sequence>MQDFLALTLQGEQPKTREGKQDNFSWRWLGEGLLECTPNAQYDKAVVLSAGVHGNETAPIELLSHLCTDLFAGRLNLAVRLLFVLGNPYAMRQGKRYVHDDVNRMFCGGYKTLPVTEESKRAEVLEQVVATFFQESSSQAKRYHYDLHTAIRASLLPTFALFPYQTHAYDGDLTASLESADLDALVYHNAVGKTFTHFTSENFKAASATLELGKALPFGQNDLSQFAAIDEVIRHVVSEQALPPRNKTKIRVFKVSDSLIKKDEDFQMNLSAEAPNFSTFTKGEIIATQPSGNYVVEQDQVWILFPNPNVKLGLRAGLVLTETS</sequence>
<evidence type="ECO:0000256" key="4">
    <source>
        <dbReference type="ARBA" id="ARBA00022833"/>
    </source>
</evidence>
<dbReference type="InterPro" id="IPR055438">
    <property type="entry name" value="AstE_AspA_cat"/>
</dbReference>
<dbReference type="HAMAP" id="MF_00767">
    <property type="entry name" value="Arg_catab_AstE"/>
    <property type="match status" value="1"/>
</dbReference>
<feature type="domain" description="Succinylglutamate desuccinylase/Aspartoacylase catalytic" evidence="8">
    <location>
        <begin position="44"/>
        <end position="231"/>
    </location>
</feature>
<dbReference type="EC" id="3.5.1.96" evidence="5 6"/>
<evidence type="ECO:0000256" key="5">
    <source>
        <dbReference type="HAMAP-Rule" id="MF_00767"/>
    </source>
</evidence>
<dbReference type="NCBIfam" id="NF003706">
    <property type="entry name" value="PRK05324.1"/>
    <property type="match status" value="1"/>
</dbReference>
<comment type="cofactor">
    <cofactor evidence="5">
        <name>Zn(2+)</name>
        <dbReference type="ChEBI" id="CHEBI:29105"/>
    </cofactor>
    <text evidence="5">Binds 1 zinc ion per subunit.</text>
</comment>
<dbReference type="InterPro" id="IPR007036">
    <property type="entry name" value="Aste_AspA_hybrid_dom"/>
</dbReference>
<evidence type="ECO:0000256" key="6">
    <source>
        <dbReference type="NCBIfam" id="TIGR03242"/>
    </source>
</evidence>
<dbReference type="GO" id="GO:0009017">
    <property type="term" value="F:succinylglutamate desuccinylase activity"/>
    <property type="evidence" value="ECO:0007669"/>
    <property type="project" value="UniProtKB-UniRule"/>
</dbReference>
<dbReference type="GO" id="GO:0008270">
    <property type="term" value="F:zinc ion binding"/>
    <property type="evidence" value="ECO:0007669"/>
    <property type="project" value="UniProtKB-UniRule"/>
</dbReference>
<dbReference type="KEGG" id="acd:AOLE_01820"/>
<reference evidence="9 10" key="1">
    <citation type="journal article" date="2010" name="J. Bacteriol.">
        <title>Complete genome sequence of the diesel-degrading Acinetobacter sp. strain DR1.</title>
        <authorList>
            <person name="Jung J."/>
            <person name="Baek J.H."/>
            <person name="Park W."/>
        </authorList>
    </citation>
    <scope>NUCLEOTIDE SEQUENCE [LARGE SCALE GENOMIC DNA]</scope>
    <source>
        <strain evidence="10">JCM 16667 / KCTC 23045 / DR1</strain>
    </source>
</reference>
<feature type="domain" description="AstE/AspA barrel-sandwich hybrid" evidence="7">
    <location>
        <begin position="249"/>
        <end position="322"/>
    </location>
</feature>
<dbReference type="EMBL" id="CP002080">
    <property type="protein sequence ID" value="ADI89267.1"/>
    <property type="molecule type" value="Genomic_DNA"/>
</dbReference>
<comment type="pathway">
    <text evidence="5">Amino-acid degradation; L-arginine degradation via AST pathway; L-glutamate and succinate from L-arginine: step 5/5.</text>
</comment>
<comment type="similarity">
    <text evidence="5">Belongs to the AspA/AstE family. Succinylglutamate desuccinylase subfamily.</text>
</comment>
<dbReference type="Proteomes" id="UP000000392">
    <property type="component" value="Chromosome"/>
</dbReference>
<feature type="binding site" evidence="5">
    <location>
        <position position="53"/>
    </location>
    <ligand>
        <name>Zn(2+)</name>
        <dbReference type="ChEBI" id="CHEBI:29105"/>
    </ligand>
</feature>
<dbReference type="GO" id="GO:0016788">
    <property type="term" value="F:hydrolase activity, acting on ester bonds"/>
    <property type="evidence" value="ECO:0007669"/>
    <property type="project" value="UniProtKB-UniRule"/>
</dbReference>
<keyword evidence="2 5" id="KW-0479">Metal-binding</keyword>